<dbReference type="InterPro" id="IPR028098">
    <property type="entry name" value="Glyco_trans_4-like_N"/>
</dbReference>
<dbReference type="RefSeq" id="WP_090329614.1">
    <property type="nucleotide sequence ID" value="NZ_FNSL01000001.1"/>
</dbReference>
<feature type="region of interest" description="Disordered" evidence="1">
    <location>
        <begin position="411"/>
        <end position="450"/>
    </location>
</feature>
<organism evidence="4 5">
    <name type="scientific">Nitratireductor aquibiodomus</name>
    <dbReference type="NCBI Taxonomy" id="204799"/>
    <lineage>
        <taxon>Bacteria</taxon>
        <taxon>Pseudomonadati</taxon>
        <taxon>Pseudomonadota</taxon>
        <taxon>Alphaproteobacteria</taxon>
        <taxon>Hyphomicrobiales</taxon>
        <taxon>Phyllobacteriaceae</taxon>
        <taxon>Nitratireductor</taxon>
    </lineage>
</organism>
<dbReference type="InterPro" id="IPR001296">
    <property type="entry name" value="Glyco_trans_1"/>
</dbReference>
<dbReference type="EMBL" id="FNSL01000001">
    <property type="protein sequence ID" value="SEB86375.1"/>
    <property type="molecule type" value="Genomic_DNA"/>
</dbReference>
<evidence type="ECO:0000256" key="1">
    <source>
        <dbReference type="SAM" id="MobiDB-lite"/>
    </source>
</evidence>
<proteinExistence type="predicted"/>
<dbReference type="Gene3D" id="3.40.50.2000">
    <property type="entry name" value="Glycogen Phosphorylase B"/>
    <property type="match status" value="2"/>
</dbReference>
<dbReference type="GO" id="GO:0016757">
    <property type="term" value="F:glycosyltransferase activity"/>
    <property type="evidence" value="ECO:0007669"/>
    <property type="project" value="InterPro"/>
</dbReference>
<sequence length="450" mass="48244">MRPGRVVIINDRSAEIGGASNLSCLAARLLREAGVPVTFFAGDEPARTAQPETVHVNGKPLVERGRLSALAGGLYNRNAYSALSGWIARHDRPSTIYHVHGWSKILSPSIFRALAPVRERVVLHAHDYFLACPNGGFINYPTASICGLDPMSLRCLATQCDKRGFHQKAWRSTRHLLMQRFSALQRQPANIVLVHEGMRRFFNRAGIDDSRMVTIRNPVAPFLPSGARPQEKCDFFFIGRLEPEKGFEDAARAAHLAGVPLHVIGEGAGRALLEARYPQVTLHGWCDRAQIAGLIGNARCVVISSRVPEPFGLAALEAVGSGIPVVLPSHALLGGELTEAGAAFTFPTGGIEALAATLRRLADDDDLISAMSENALQCAPQFSNTTESWLAALLALYAGILDRVIRGRAPGRGRANHRTGITAGQAVGTRGNAPGANAFGHAASQSNEAD</sequence>
<feature type="domain" description="Glycosyltransferase subfamily 4-like N-terminal" evidence="3">
    <location>
        <begin position="24"/>
        <end position="217"/>
    </location>
</feature>
<name>A0A1H4MV40_9HYPH</name>
<dbReference type="Pfam" id="PF00534">
    <property type="entry name" value="Glycos_transf_1"/>
    <property type="match status" value="1"/>
</dbReference>
<evidence type="ECO:0000259" key="3">
    <source>
        <dbReference type="Pfam" id="PF13579"/>
    </source>
</evidence>
<feature type="domain" description="Glycosyl transferase family 1" evidence="2">
    <location>
        <begin position="227"/>
        <end position="375"/>
    </location>
</feature>
<keyword evidence="5" id="KW-1185">Reference proteome</keyword>
<keyword evidence="4" id="KW-0808">Transferase</keyword>
<dbReference type="AlphaFoldDB" id="A0A1H4MV40"/>
<evidence type="ECO:0000259" key="2">
    <source>
        <dbReference type="Pfam" id="PF00534"/>
    </source>
</evidence>
<dbReference type="PANTHER" id="PTHR12526">
    <property type="entry name" value="GLYCOSYLTRANSFERASE"/>
    <property type="match status" value="1"/>
</dbReference>
<protein>
    <submittedName>
        <fullName evidence="4">Glycosyltransferase involved in cell wall bisynthesis</fullName>
    </submittedName>
</protein>
<reference evidence="5" key="1">
    <citation type="submission" date="2016-10" db="EMBL/GenBank/DDBJ databases">
        <authorList>
            <person name="Varghese N."/>
            <person name="Submissions S."/>
        </authorList>
    </citation>
    <scope>NUCLEOTIDE SEQUENCE [LARGE SCALE GENOMIC DNA]</scope>
    <source>
        <strain evidence="5">ES.061</strain>
    </source>
</reference>
<evidence type="ECO:0000313" key="4">
    <source>
        <dbReference type="EMBL" id="SEB86375.1"/>
    </source>
</evidence>
<dbReference type="SUPFAM" id="SSF53756">
    <property type="entry name" value="UDP-Glycosyltransferase/glycogen phosphorylase"/>
    <property type="match status" value="1"/>
</dbReference>
<evidence type="ECO:0000313" key="5">
    <source>
        <dbReference type="Proteomes" id="UP000199064"/>
    </source>
</evidence>
<accession>A0A1H4MV40</accession>
<dbReference type="Pfam" id="PF13579">
    <property type="entry name" value="Glyco_trans_4_4"/>
    <property type="match status" value="1"/>
</dbReference>
<dbReference type="Proteomes" id="UP000199064">
    <property type="component" value="Unassembled WGS sequence"/>
</dbReference>
<dbReference type="CDD" id="cd03801">
    <property type="entry name" value="GT4_PimA-like"/>
    <property type="match status" value="1"/>
</dbReference>
<gene>
    <name evidence="4" type="ORF">SAMN05216452_3468</name>
</gene>